<proteinExistence type="predicted"/>
<dbReference type="PANTHER" id="PTHR46494:SF3">
    <property type="entry name" value="ZINC TRANSPORT PROTEIN ZNTB"/>
    <property type="match status" value="1"/>
</dbReference>
<accession>A0A3N4IRG1</accession>
<evidence type="ECO:0000256" key="8">
    <source>
        <dbReference type="SAM" id="Phobius"/>
    </source>
</evidence>
<dbReference type="Pfam" id="PF01544">
    <property type="entry name" value="CorA"/>
    <property type="match status" value="1"/>
</dbReference>
<comment type="subcellular location">
    <subcellularLocation>
        <location evidence="1">Cell membrane</location>
        <topology evidence="1">Multi-pass membrane protein</topology>
    </subcellularLocation>
</comment>
<gene>
    <name evidence="9" type="ORF">BJ508DRAFT_5532</name>
</gene>
<dbReference type="GO" id="GO:0000287">
    <property type="term" value="F:magnesium ion binding"/>
    <property type="evidence" value="ECO:0007669"/>
    <property type="project" value="TreeGrafter"/>
</dbReference>
<feature type="region of interest" description="Disordered" evidence="7">
    <location>
        <begin position="279"/>
        <end position="298"/>
    </location>
</feature>
<evidence type="ECO:0000313" key="10">
    <source>
        <dbReference type="Proteomes" id="UP000275078"/>
    </source>
</evidence>
<dbReference type="PROSITE" id="PS50297">
    <property type="entry name" value="ANK_REP_REGION"/>
    <property type="match status" value="1"/>
</dbReference>
<keyword evidence="10" id="KW-1185">Reference proteome</keyword>
<organism evidence="9 10">
    <name type="scientific">Ascobolus immersus RN42</name>
    <dbReference type="NCBI Taxonomy" id="1160509"/>
    <lineage>
        <taxon>Eukaryota</taxon>
        <taxon>Fungi</taxon>
        <taxon>Dikarya</taxon>
        <taxon>Ascomycota</taxon>
        <taxon>Pezizomycotina</taxon>
        <taxon>Pezizomycetes</taxon>
        <taxon>Pezizales</taxon>
        <taxon>Ascobolaceae</taxon>
        <taxon>Ascobolus</taxon>
    </lineage>
</organism>
<dbReference type="InterPro" id="IPR002110">
    <property type="entry name" value="Ankyrin_rpt"/>
</dbReference>
<evidence type="ECO:0000256" key="4">
    <source>
        <dbReference type="ARBA" id="ARBA00023136"/>
    </source>
</evidence>
<feature type="compositionally biased region" description="Basic residues" evidence="7">
    <location>
        <begin position="287"/>
        <end position="297"/>
    </location>
</feature>
<dbReference type="InterPro" id="IPR045863">
    <property type="entry name" value="CorA_TM1_TM2"/>
</dbReference>
<evidence type="ECO:0000256" key="1">
    <source>
        <dbReference type="ARBA" id="ARBA00004651"/>
    </source>
</evidence>
<feature type="coiled-coil region" evidence="6">
    <location>
        <begin position="892"/>
        <end position="959"/>
    </location>
</feature>
<dbReference type="EMBL" id="ML119645">
    <property type="protein sequence ID" value="RPA88305.1"/>
    <property type="molecule type" value="Genomic_DNA"/>
</dbReference>
<feature type="transmembrane region" description="Helical" evidence="8">
    <location>
        <begin position="1012"/>
        <end position="1033"/>
    </location>
</feature>
<dbReference type="Gene3D" id="1.25.40.20">
    <property type="entry name" value="Ankyrin repeat-containing domain"/>
    <property type="match status" value="1"/>
</dbReference>
<keyword evidence="4 8" id="KW-0472">Membrane</keyword>
<dbReference type="GO" id="GO:0050897">
    <property type="term" value="F:cobalt ion binding"/>
    <property type="evidence" value="ECO:0007669"/>
    <property type="project" value="TreeGrafter"/>
</dbReference>
<feature type="repeat" description="ANK" evidence="5">
    <location>
        <begin position="388"/>
        <end position="421"/>
    </location>
</feature>
<dbReference type="Pfam" id="PF12796">
    <property type="entry name" value="Ank_2"/>
    <property type="match status" value="1"/>
</dbReference>
<sequence length="1108" mass="124348">MGELLLGPIIPSFKEYTGYVRDAVRHTLESVTSSKHLAGGAVTGRRLRLSSSLANVADGHRTLRDVVQDIPLIRITDEEGMGYFANDEDDFEEAEWEDVDHDSEPTDTTELDNAKRISALIEALDKWDPTLLQRSLEAGADIRWTFKHKGTRLNALEIILLRHCRKDTAILTPLMKQGRAPAVDREYGSAVDMLRVLLGFGQGPCLWDIADTLESILASVGGARNYDELFPVFAEFLSREEGLKKGVMKQCTCFNVDRHKSIAPKEYIDALCNSKPNPPSLTVRRPNGAKRVSKRRNVPPNMVNPSINSLFSKLTSKVAHSRRNDELGSDTFLPILQFFYILGANPNSTFENSTDTLLHFTAVSTKYADIFVWLLDTVEVNLDARNLNGDTTLHLAIRKRSPTAVVSGLLYYGADPNIENAQGRTPLMEAASEEFGVRPQQSPFVAQTMSMPNALPPSAALLAASHSVFTSFANISFKPMKASPLQLAPDEPAPVPEKAHSLYSVNSVGARSLENEGLRKYVKVLLENHASIRSFTVDEWLYLLQAENPQTSIYVQDSGKISFKVLEKPIFTAAGLPDEFIGSGFNSDYTANVRKIILNFKPNTKNLLSTCGPRHVDRAQDRGESQWWTLVTETCGKRPQDCGNRYEHDQYQYLAEHTCKPYEPHTRLTRIGPETHSGSEETHLKMLNKMLSLKFQGGDVQLTNNLIFYYPVSVFERDKWRIVFREMLVSWTMYPCFPDFEVRPSSPTASQGRARAFSTVSAISTTSGGPMSPTYPAWNRPRGLSSATEASAGTAGTLPAARDNSQLLLSKTMRTMSYRSTLKHGFIPDSGVELFTLTIRDLHEKWVDILEECKVQIRHKEKLMLEAKGTDTDFVNVLLSDAQLWNSLQLRLQNQTRRARRLQSQIVNIELLHQELDIWGGGMEALAHLDEAIAELAGNEEHVKRLQEQTRELIQLEFNLVSIMEAKKSAIMNASMKRLSVITFIFLPLMFITGIFGMNIDLISEDPANPKWYWAIILSLITTFVIVAVWLAFKYSSLEVTIERSARTIAKRAREAVRRKDKEDERVNYGESVSDSDSMTWVPRWVRTQTGFPTDLEKGGAKVGVKVD</sequence>
<feature type="transmembrane region" description="Helical" evidence="8">
    <location>
        <begin position="979"/>
        <end position="1000"/>
    </location>
</feature>
<dbReference type="STRING" id="1160509.A0A3N4IRG1"/>
<name>A0A3N4IRG1_ASCIM</name>
<dbReference type="PROSITE" id="PS50088">
    <property type="entry name" value="ANK_REPEAT"/>
    <property type="match status" value="1"/>
</dbReference>
<evidence type="ECO:0000256" key="2">
    <source>
        <dbReference type="ARBA" id="ARBA00022692"/>
    </source>
</evidence>
<keyword evidence="6" id="KW-0175">Coiled coil</keyword>
<dbReference type="Proteomes" id="UP000275078">
    <property type="component" value="Unassembled WGS sequence"/>
</dbReference>
<evidence type="ECO:0000313" key="9">
    <source>
        <dbReference type="EMBL" id="RPA88305.1"/>
    </source>
</evidence>
<dbReference type="SUPFAM" id="SSF144083">
    <property type="entry name" value="Magnesium transport protein CorA, transmembrane region"/>
    <property type="match status" value="1"/>
</dbReference>
<dbReference type="AlphaFoldDB" id="A0A3N4IRG1"/>
<dbReference type="InterPro" id="IPR002523">
    <property type="entry name" value="MgTranspt_CorA/ZnTranspt_ZntB"/>
</dbReference>
<keyword evidence="5" id="KW-0040">ANK repeat</keyword>
<dbReference type="Gene3D" id="1.20.58.340">
    <property type="entry name" value="Magnesium transport protein CorA, transmembrane region"/>
    <property type="match status" value="1"/>
</dbReference>
<dbReference type="GO" id="GO:0005886">
    <property type="term" value="C:plasma membrane"/>
    <property type="evidence" value="ECO:0007669"/>
    <property type="project" value="UniProtKB-SubCell"/>
</dbReference>
<protein>
    <submittedName>
        <fullName evidence="9">Uncharacterized protein</fullName>
    </submittedName>
</protein>
<evidence type="ECO:0000256" key="3">
    <source>
        <dbReference type="ARBA" id="ARBA00022989"/>
    </source>
</evidence>
<evidence type="ECO:0000256" key="6">
    <source>
        <dbReference type="SAM" id="Coils"/>
    </source>
</evidence>
<keyword evidence="3 8" id="KW-1133">Transmembrane helix</keyword>
<dbReference type="PANTHER" id="PTHR46494">
    <property type="entry name" value="CORA FAMILY METAL ION TRANSPORTER (EUROFUNG)"/>
    <property type="match status" value="1"/>
</dbReference>
<reference evidence="9 10" key="1">
    <citation type="journal article" date="2018" name="Nat. Ecol. Evol.">
        <title>Pezizomycetes genomes reveal the molecular basis of ectomycorrhizal truffle lifestyle.</title>
        <authorList>
            <person name="Murat C."/>
            <person name="Payen T."/>
            <person name="Noel B."/>
            <person name="Kuo A."/>
            <person name="Morin E."/>
            <person name="Chen J."/>
            <person name="Kohler A."/>
            <person name="Krizsan K."/>
            <person name="Balestrini R."/>
            <person name="Da Silva C."/>
            <person name="Montanini B."/>
            <person name="Hainaut M."/>
            <person name="Levati E."/>
            <person name="Barry K.W."/>
            <person name="Belfiori B."/>
            <person name="Cichocki N."/>
            <person name="Clum A."/>
            <person name="Dockter R.B."/>
            <person name="Fauchery L."/>
            <person name="Guy J."/>
            <person name="Iotti M."/>
            <person name="Le Tacon F."/>
            <person name="Lindquist E.A."/>
            <person name="Lipzen A."/>
            <person name="Malagnac F."/>
            <person name="Mello A."/>
            <person name="Molinier V."/>
            <person name="Miyauchi S."/>
            <person name="Poulain J."/>
            <person name="Riccioni C."/>
            <person name="Rubini A."/>
            <person name="Sitrit Y."/>
            <person name="Splivallo R."/>
            <person name="Traeger S."/>
            <person name="Wang M."/>
            <person name="Zifcakova L."/>
            <person name="Wipf D."/>
            <person name="Zambonelli A."/>
            <person name="Paolocci F."/>
            <person name="Nowrousian M."/>
            <person name="Ottonello S."/>
            <person name="Baldrian P."/>
            <person name="Spatafora J.W."/>
            <person name="Henrissat B."/>
            <person name="Nagy L.G."/>
            <person name="Aury J.M."/>
            <person name="Wincker P."/>
            <person name="Grigoriev I.V."/>
            <person name="Bonfante P."/>
            <person name="Martin F.M."/>
        </authorList>
    </citation>
    <scope>NUCLEOTIDE SEQUENCE [LARGE SCALE GENOMIC DNA]</scope>
    <source>
        <strain evidence="9 10">RN42</strain>
    </source>
</reference>
<dbReference type="GO" id="GO:0015095">
    <property type="term" value="F:magnesium ion transmembrane transporter activity"/>
    <property type="evidence" value="ECO:0007669"/>
    <property type="project" value="TreeGrafter"/>
</dbReference>
<dbReference type="InterPro" id="IPR036770">
    <property type="entry name" value="Ankyrin_rpt-contain_sf"/>
</dbReference>
<dbReference type="OrthoDB" id="195446at2759"/>
<dbReference type="GO" id="GO:0015087">
    <property type="term" value="F:cobalt ion transmembrane transporter activity"/>
    <property type="evidence" value="ECO:0007669"/>
    <property type="project" value="TreeGrafter"/>
</dbReference>
<evidence type="ECO:0000256" key="7">
    <source>
        <dbReference type="SAM" id="MobiDB-lite"/>
    </source>
</evidence>
<keyword evidence="2 8" id="KW-0812">Transmembrane</keyword>
<dbReference type="SUPFAM" id="SSF48403">
    <property type="entry name" value="Ankyrin repeat"/>
    <property type="match status" value="1"/>
</dbReference>
<evidence type="ECO:0000256" key="5">
    <source>
        <dbReference type="PROSITE-ProRule" id="PRU00023"/>
    </source>
</evidence>